<keyword evidence="3" id="KW-0813">Transport</keyword>
<evidence type="ECO:0000256" key="3">
    <source>
        <dbReference type="ARBA" id="ARBA00022448"/>
    </source>
</evidence>
<dbReference type="Pfam" id="PF06826">
    <property type="entry name" value="Asp-Al_Ex"/>
    <property type="match status" value="2"/>
</dbReference>
<dbReference type="GO" id="GO:0006813">
    <property type="term" value="P:potassium ion transport"/>
    <property type="evidence" value="ECO:0007669"/>
    <property type="project" value="InterPro"/>
</dbReference>
<dbReference type="GO" id="GO:0008324">
    <property type="term" value="F:monoatomic cation transmembrane transporter activity"/>
    <property type="evidence" value="ECO:0007669"/>
    <property type="project" value="InterPro"/>
</dbReference>
<evidence type="ECO:0000256" key="1">
    <source>
        <dbReference type="ARBA" id="ARBA00004651"/>
    </source>
</evidence>
<evidence type="ECO:0000313" key="10">
    <source>
        <dbReference type="EMBL" id="MQT47879.1"/>
    </source>
</evidence>
<evidence type="ECO:0000256" key="4">
    <source>
        <dbReference type="ARBA" id="ARBA00022475"/>
    </source>
</evidence>
<dbReference type="AlphaFoldDB" id="A0A6L5HSR9"/>
<comment type="caution">
    <text evidence="12">The sequence shown here is derived from an EMBL/GenBank/DDBJ whole genome shotgun (WGS) entry which is preliminary data.</text>
</comment>
<feature type="transmembrane region" description="Helical" evidence="8">
    <location>
        <begin position="378"/>
        <end position="398"/>
    </location>
</feature>
<feature type="transmembrane region" description="Helical" evidence="8">
    <location>
        <begin position="404"/>
        <end position="424"/>
    </location>
</feature>
<name>A0A6L5HSR9_9PSED</name>
<evidence type="ECO:0000256" key="2">
    <source>
        <dbReference type="ARBA" id="ARBA00009854"/>
    </source>
</evidence>
<dbReference type="InterPro" id="IPR006512">
    <property type="entry name" value="YidE_YbjL"/>
</dbReference>
<evidence type="ECO:0000256" key="7">
    <source>
        <dbReference type="ARBA" id="ARBA00023136"/>
    </source>
</evidence>
<comment type="subcellular location">
    <subcellularLocation>
        <location evidence="1">Cell membrane</location>
        <topology evidence="1">Multi-pass membrane protein</topology>
    </subcellularLocation>
</comment>
<dbReference type="EMBL" id="WIWJ01000023">
    <property type="protein sequence ID" value="MQT47879.1"/>
    <property type="molecule type" value="Genomic_DNA"/>
</dbReference>
<dbReference type="GO" id="GO:0005886">
    <property type="term" value="C:plasma membrane"/>
    <property type="evidence" value="ECO:0007669"/>
    <property type="project" value="UniProtKB-SubCell"/>
</dbReference>
<comment type="similarity">
    <text evidence="2">Belongs to the AAE transporter (TC 2.A.81) family.</text>
</comment>
<feature type="transmembrane region" description="Helical" evidence="8">
    <location>
        <begin position="119"/>
        <end position="140"/>
    </location>
</feature>
<feature type="transmembrane region" description="Helical" evidence="8">
    <location>
        <begin position="445"/>
        <end position="467"/>
    </location>
</feature>
<protein>
    <submittedName>
        <fullName evidence="12">YidE/YbjL duplication</fullName>
    </submittedName>
</protein>
<evidence type="ECO:0000313" key="14">
    <source>
        <dbReference type="Proteomes" id="UP000478064"/>
    </source>
</evidence>
<keyword evidence="7 8" id="KW-0472">Membrane</keyword>
<feature type="transmembrane region" description="Helical" evidence="8">
    <location>
        <begin position="89"/>
        <end position="107"/>
    </location>
</feature>
<dbReference type="InterPro" id="IPR050144">
    <property type="entry name" value="AAE_transporter"/>
</dbReference>
<dbReference type="Proteomes" id="UP000489190">
    <property type="component" value="Unassembled WGS sequence"/>
</dbReference>
<keyword evidence="5 8" id="KW-0812">Transmembrane</keyword>
<dbReference type="EMBL" id="WIWI01000013">
    <property type="protein sequence ID" value="MQT88752.1"/>
    <property type="molecule type" value="Genomic_DNA"/>
</dbReference>
<evidence type="ECO:0000256" key="5">
    <source>
        <dbReference type="ARBA" id="ARBA00022692"/>
    </source>
</evidence>
<sequence>MWPSTCTSKKPRCSSTEFRCGEWATARSMKMQSIGAFLDSQPFIALFLVVGLGYALGRVTIGGFSLGIGAVLFVGLAFGAIAPKATPPGLLSSIGLSLFLYCTGIQYGRTFFKGLVSSFGLRANLLAAVAVLASSAAAMLCARWFDFSVASATGVFAGSLTSTASMQTAITASGSDMPAVAYAVAYPFGVFGPILLFFLTHKLLRSKVEALGSQHLRAGEVSVEEAGLAGITIGEVRKKLPAGTAITLLRRDGSNQLVDRDTVLKSGDLMLVSGQSAAIRSLDLPPNQGAIRSDRHDLDLVLIHVSREQLVGKRLDQLPLPEDVSCRILQVRRGDVDLVPTADLVIEYGDQVGVLAPPEHMDKFSKIFGDSVNAEAQFSFMSFGLGIAAGGLLGLLPIPIPGIGVVHLGTAGGVIVTALVLGYLRRLGPFDWTLPQVTNTIVRNFGLTVFLAGVGLASGEPFVRSIAQDGLLLLLAGIIQVLVVVLVVIFGGWFVLRMKYDDLLGIASGATGNPAILAYGNQLCPTGRPNTGYAIIFPGVGTILKIVLVQVMLGADADVDPSPE</sequence>
<dbReference type="Proteomes" id="UP000478064">
    <property type="component" value="Unassembled WGS sequence"/>
</dbReference>
<feature type="transmembrane region" description="Helical" evidence="8">
    <location>
        <begin position="179"/>
        <end position="199"/>
    </location>
</feature>
<evidence type="ECO:0000313" key="11">
    <source>
        <dbReference type="EMBL" id="MQT88752.1"/>
    </source>
</evidence>
<feature type="transmembrane region" description="Helical" evidence="8">
    <location>
        <begin position="147"/>
        <end position="167"/>
    </location>
</feature>
<dbReference type="EMBL" id="WIVU01000020">
    <property type="protein sequence ID" value="MQU06434.1"/>
    <property type="molecule type" value="Genomic_DNA"/>
</dbReference>
<dbReference type="PANTHER" id="PTHR30445">
    <property type="entry name" value="K(+)_H(+) ANTIPORTER SUBUNIT KHTT"/>
    <property type="match status" value="1"/>
</dbReference>
<dbReference type="Pfam" id="PF02080">
    <property type="entry name" value="TrkA_C"/>
    <property type="match status" value="2"/>
</dbReference>
<evidence type="ECO:0000259" key="9">
    <source>
        <dbReference type="PROSITE" id="PS51202"/>
    </source>
</evidence>
<dbReference type="Proteomes" id="UP000441404">
    <property type="component" value="Unassembled WGS sequence"/>
</dbReference>
<evidence type="ECO:0000313" key="13">
    <source>
        <dbReference type="Proteomes" id="UP000441404"/>
    </source>
</evidence>
<evidence type="ECO:0000256" key="6">
    <source>
        <dbReference type="ARBA" id="ARBA00022989"/>
    </source>
</evidence>
<proteinExistence type="inferred from homology"/>
<feature type="domain" description="RCK C-terminal" evidence="9">
    <location>
        <begin position="288"/>
        <end position="370"/>
    </location>
</feature>
<accession>A0A6L5HSR9</accession>
<gene>
    <name evidence="12" type="ORF">GHO27_12105</name>
    <name evidence="11" type="ORF">GHO39_06285</name>
    <name evidence="10" type="ORF">GHO40_14280</name>
</gene>
<dbReference type="InterPro" id="IPR006037">
    <property type="entry name" value="RCK_C"/>
</dbReference>
<evidence type="ECO:0000256" key="8">
    <source>
        <dbReference type="SAM" id="Phobius"/>
    </source>
</evidence>
<feature type="transmembrane region" description="Helical" evidence="8">
    <location>
        <begin position="36"/>
        <end position="55"/>
    </location>
</feature>
<dbReference type="Gene3D" id="3.30.70.1450">
    <property type="entry name" value="Regulator of K+ conductance, C-terminal domain"/>
    <property type="match status" value="2"/>
</dbReference>
<keyword evidence="6 8" id="KW-1133">Transmembrane helix</keyword>
<dbReference type="PANTHER" id="PTHR30445:SF3">
    <property type="entry name" value="TRANSPORT PROTEIN YIDE-RELATED"/>
    <property type="match status" value="1"/>
</dbReference>
<reference evidence="13 14" key="1">
    <citation type="submission" date="2019-10" db="EMBL/GenBank/DDBJ databases">
        <title>Evaluation of single-gene subtyping targets for Pseudomonas.</title>
        <authorList>
            <person name="Reichler S.J."/>
            <person name="Orsi R.H."/>
            <person name="Wiedmann M."/>
            <person name="Martin N.H."/>
            <person name="Murphy S.I."/>
        </authorList>
    </citation>
    <scope>NUCLEOTIDE SEQUENCE [LARGE SCALE GENOMIC DNA]</scope>
    <source>
        <strain evidence="12 14">FSL R10-1637</strain>
        <strain evidence="11 15">FSL R10-3254</strain>
        <strain evidence="10 13">FSL R10-3257</strain>
    </source>
</reference>
<evidence type="ECO:0000313" key="15">
    <source>
        <dbReference type="Proteomes" id="UP000489190"/>
    </source>
</evidence>
<feature type="domain" description="RCK C-terminal" evidence="9">
    <location>
        <begin position="206"/>
        <end position="282"/>
    </location>
</feature>
<dbReference type="InterPro" id="IPR036721">
    <property type="entry name" value="RCK_C_sf"/>
</dbReference>
<feature type="transmembrane region" description="Helical" evidence="8">
    <location>
        <begin position="61"/>
        <end position="82"/>
    </location>
</feature>
<keyword evidence="4" id="KW-1003">Cell membrane</keyword>
<organism evidence="12 14">
    <name type="scientific">Pseudomonas helleri</name>
    <dbReference type="NCBI Taxonomy" id="1608996"/>
    <lineage>
        <taxon>Bacteria</taxon>
        <taxon>Pseudomonadati</taxon>
        <taxon>Pseudomonadota</taxon>
        <taxon>Gammaproteobacteria</taxon>
        <taxon>Pseudomonadales</taxon>
        <taxon>Pseudomonadaceae</taxon>
        <taxon>Pseudomonas</taxon>
    </lineage>
</organism>
<dbReference type="NCBIfam" id="TIGR01625">
    <property type="entry name" value="YidE_YbjL_dupl"/>
    <property type="match status" value="2"/>
</dbReference>
<dbReference type="PROSITE" id="PS51202">
    <property type="entry name" value="RCK_C"/>
    <property type="match status" value="2"/>
</dbReference>
<dbReference type="SUPFAM" id="SSF116726">
    <property type="entry name" value="TrkA C-terminal domain-like"/>
    <property type="match status" value="2"/>
</dbReference>
<evidence type="ECO:0000313" key="12">
    <source>
        <dbReference type="EMBL" id="MQU06434.1"/>
    </source>
</evidence>
<feature type="transmembrane region" description="Helical" evidence="8">
    <location>
        <begin position="473"/>
        <end position="496"/>
    </location>
</feature>